<dbReference type="OrthoDB" id="1687780at2"/>
<reference evidence="2" key="1">
    <citation type="journal article" date="2013" name="Stand. Genomic Sci.">
        <title>Complete genome sequence of Desulfocapsa sulfexigens, a marine deltaproteobacterium specialized in disproportionating inorganic sulfur compounds.</title>
        <authorList>
            <person name="Finster K.W."/>
            <person name="Kjeldsen K.U."/>
            <person name="Kube M."/>
            <person name="Reinhardt R."/>
            <person name="Mussmann M."/>
            <person name="Amann R."/>
            <person name="Schreiber L."/>
        </authorList>
    </citation>
    <scope>NUCLEOTIDE SEQUENCE [LARGE SCALE GENOMIC DNA]</scope>
    <source>
        <strain evidence="2">DSM 10523 / SB164P1</strain>
    </source>
</reference>
<dbReference type="RefSeq" id="WP_015403938.1">
    <property type="nucleotide sequence ID" value="NC_020304.1"/>
</dbReference>
<keyword evidence="2" id="KW-1185">Reference proteome</keyword>
<dbReference type="EMBL" id="CP003985">
    <property type="protein sequence ID" value="AGF78247.1"/>
    <property type="molecule type" value="Genomic_DNA"/>
</dbReference>
<accession>M1P9A6</accession>
<name>M1P9A6_DESSD</name>
<sequence length="75" mass="7936">MAKKAKTTTLLKGPALSAYARKKAAGLGLDGKGLKLADLVWAIQEKEGNTACFKKEETCNQTGCCWQLSCGAKMG</sequence>
<evidence type="ECO:0000313" key="2">
    <source>
        <dbReference type="Proteomes" id="UP000011721"/>
    </source>
</evidence>
<gene>
    <name evidence="1" type="ordered locus">UWK_01689</name>
</gene>
<evidence type="ECO:0008006" key="3">
    <source>
        <dbReference type="Google" id="ProtNLM"/>
    </source>
</evidence>
<proteinExistence type="predicted"/>
<dbReference type="HOGENOM" id="CLU_2665180_0_0_7"/>
<protein>
    <recommendedName>
        <fullName evidence="3">SAP domain-containing protein</fullName>
    </recommendedName>
</protein>
<evidence type="ECO:0000313" key="1">
    <source>
        <dbReference type="EMBL" id="AGF78247.1"/>
    </source>
</evidence>
<organism evidence="1 2">
    <name type="scientific">Desulfocapsa sulfexigens (strain DSM 10523 / SB164P1)</name>
    <dbReference type="NCBI Taxonomy" id="1167006"/>
    <lineage>
        <taxon>Bacteria</taxon>
        <taxon>Pseudomonadati</taxon>
        <taxon>Thermodesulfobacteriota</taxon>
        <taxon>Desulfobulbia</taxon>
        <taxon>Desulfobulbales</taxon>
        <taxon>Desulfocapsaceae</taxon>
        <taxon>Desulfocapsa</taxon>
    </lineage>
</organism>
<dbReference type="AlphaFoldDB" id="M1P9A6"/>
<dbReference type="KEGG" id="dsf:UWK_01689"/>
<dbReference type="Proteomes" id="UP000011721">
    <property type="component" value="Chromosome"/>
</dbReference>